<name>A0AAV9IKZ8_9RHOD</name>
<dbReference type="InterPro" id="IPR036874">
    <property type="entry name" value="Carbonic_anhydrase_sf"/>
</dbReference>
<reference evidence="9 10" key="1">
    <citation type="submission" date="2022-07" db="EMBL/GenBank/DDBJ databases">
        <title>Genome-wide signatures of adaptation to extreme environments.</title>
        <authorList>
            <person name="Cho C.H."/>
            <person name="Yoon H.S."/>
        </authorList>
    </citation>
    <scope>NUCLEOTIDE SEQUENCE [LARGE SCALE GENOMIC DNA]</scope>
    <source>
        <strain evidence="9 10">108.79 E11</strain>
    </source>
</reference>
<dbReference type="Gene3D" id="3.40.1050.10">
    <property type="entry name" value="Carbonic anhydrase"/>
    <property type="match status" value="1"/>
</dbReference>
<feature type="binding site" evidence="7">
    <location>
        <position position="71"/>
    </location>
    <ligand>
        <name>Zn(2+)</name>
        <dbReference type="ChEBI" id="CHEBI:29105"/>
    </ligand>
</feature>
<dbReference type="Proteomes" id="UP001300502">
    <property type="component" value="Unassembled WGS sequence"/>
</dbReference>
<feature type="binding site" evidence="7">
    <location>
        <position position="73"/>
    </location>
    <ligand>
        <name>Zn(2+)</name>
        <dbReference type="ChEBI" id="CHEBI:29105"/>
    </ligand>
</feature>
<dbReference type="PANTHER" id="PTHR11002">
    <property type="entry name" value="CARBONIC ANHYDRASE"/>
    <property type="match status" value="1"/>
</dbReference>
<evidence type="ECO:0000256" key="5">
    <source>
        <dbReference type="ARBA" id="ARBA00023239"/>
    </source>
</evidence>
<organism evidence="9 10">
    <name type="scientific">Galdieria yellowstonensis</name>
    <dbReference type="NCBI Taxonomy" id="3028027"/>
    <lineage>
        <taxon>Eukaryota</taxon>
        <taxon>Rhodophyta</taxon>
        <taxon>Bangiophyceae</taxon>
        <taxon>Galdieriales</taxon>
        <taxon>Galdieriaceae</taxon>
        <taxon>Galdieria</taxon>
    </lineage>
</organism>
<evidence type="ECO:0000313" key="9">
    <source>
        <dbReference type="EMBL" id="KAK4528132.1"/>
    </source>
</evidence>
<dbReference type="GO" id="GO:0008270">
    <property type="term" value="F:zinc ion binding"/>
    <property type="evidence" value="ECO:0007669"/>
    <property type="project" value="UniProtKB-UniRule"/>
</dbReference>
<evidence type="ECO:0000313" key="10">
    <source>
        <dbReference type="Proteomes" id="UP001300502"/>
    </source>
</evidence>
<protein>
    <recommendedName>
        <fullName evidence="2 8">Carbonic anhydrase</fullName>
        <ecNumber evidence="2 8">4.2.1.1</ecNumber>
    </recommendedName>
    <alternativeName>
        <fullName evidence="8">Carbonate dehydratase</fullName>
    </alternativeName>
</protein>
<evidence type="ECO:0000256" key="8">
    <source>
        <dbReference type="RuleBase" id="RU003956"/>
    </source>
</evidence>
<accession>A0AAV9IKZ8</accession>
<evidence type="ECO:0000256" key="2">
    <source>
        <dbReference type="ARBA" id="ARBA00012925"/>
    </source>
</evidence>
<dbReference type="InterPro" id="IPR001765">
    <property type="entry name" value="Carbonic_anhydrase"/>
</dbReference>
<gene>
    <name evidence="9" type="ORF">GAYE_SCF51G6066</name>
</gene>
<comment type="cofactor">
    <cofactor evidence="7">
        <name>Zn(2+)</name>
        <dbReference type="ChEBI" id="CHEBI:29105"/>
    </cofactor>
    <text evidence="7">Binds 1 zinc ion per subunit.</text>
</comment>
<dbReference type="GO" id="GO:0004089">
    <property type="term" value="F:carbonate dehydratase activity"/>
    <property type="evidence" value="ECO:0007669"/>
    <property type="project" value="UniProtKB-UniRule"/>
</dbReference>
<keyword evidence="4 7" id="KW-0862">Zinc</keyword>
<feature type="binding site" evidence="7">
    <location>
        <position position="128"/>
    </location>
    <ligand>
        <name>Zn(2+)</name>
        <dbReference type="ChEBI" id="CHEBI:29105"/>
    </ligand>
</feature>
<evidence type="ECO:0000256" key="6">
    <source>
        <dbReference type="ARBA" id="ARBA00048348"/>
    </source>
</evidence>
<dbReference type="SMART" id="SM00947">
    <property type="entry name" value="Pro_CA"/>
    <property type="match status" value="1"/>
</dbReference>
<comment type="function">
    <text evidence="8">Reversible hydration of carbon dioxide.</text>
</comment>
<comment type="caution">
    <text evidence="9">The sequence shown here is derived from an EMBL/GenBank/DDBJ whole genome shotgun (WGS) entry which is preliminary data.</text>
</comment>
<dbReference type="EC" id="4.2.1.1" evidence="2 8"/>
<sequence length="235" mass="25608">MGSPTASTKNLVVDRPKSMNYEAVLDFLLQKNEQFQRGFQTGTILEHETLPEYRQALAQGGQKPIATIVTCCDSRVIPEAIFQQGFGKLFTVRTAGGLVASPPVLGSIQFGVETFATPLLVVMGHTECGAAITGWNVCCNEKHQIQQLSPALQSLIRPMEPLIENIQRQQPDITVAQGSTRLAEAIAKDAVVTILRELPSLKALVDKRQLGVVSAMYDLYQGKVVVLEKSWSASV</sequence>
<keyword evidence="10" id="KW-1185">Reference proteome</keyword>
<feature type="binding site" evidence="7">
    <location>
        <position position="125"/>
    </location>
    <ligand>
        <name>Zn(2+)</name>
        <dbReference type="ChEBI" id="CHEBI:29105"/>
    </ligand>
</feature>
<dbReference type="AlphaFoldDB" id="A0AAV9IKZ8"/>
<comment type="similarity">
    <text evidence="1 8">Belongs to the beta-class carbonic anhydrase family.</text>
</comment>
<evidence type="ECO:0000256" key="1">
    <source>
        <dbReference type="ARBA" id="ARBA00006217"/>
    </source>
</evidence>
<comment type="catalytic activity">
    <reaction evidence="6 8">
        <text>hydrogencarbonate + H(+) = CO2 + H2O</text>
        <dbReference type="Rhea" id="RHEA:10748"/>
        <dbReference type="ChEBI" id="CHEBI:15377"/>
        <dbReference type="ChEBI" id="CHEBI:15378"/>
        <dbReference type="ChEBI" id="CHEBI:16526"/>
        <dbReference type="ChEBI" id="CHEBI:17544"/>
        <dbReference type="EC" id="4.2.1.1"/>
    </reaction>
</comment>
<keyword evidence="5 8" id="KW-0456">Lyase</keyword>
<evidence type="ECO:0000256" key="7">
    <source>
        <dbReference type="PIRSR" id="PIRSR601765-1"/>
    </source>
</evidence>
<proteinExistence type="inferred from homology"/>
<dbReference type="SUPFAM" id="SSF53056">
    <property type="entry name" value="beta-carbonic anhydrase, cab"/>
    <property type="match status" value="1"/>
</dbReference>
<evidence type="ECO:0000256" key="3">
    <source>
        <dbReference type="ARBA" id="ARBA00022723"/>
    </source>
</evidence>
<dbReference type="Pfam" id="PF00484">
    <property type="entry name" value="Pro_CA"/>
    <property type="match status" value="1"/>
</dbReference>
<keyword evidence="3 7" id="KW-0479">Metal-binding</keyword>
<evidence type="ECO:0000256" key="4">
    <source>
        <dbReference type="ARBA" id="ARBA00022833"/>
    </source>
</evidence>
<dbReference type="EMBL" id="JANCYU010000060">
    <property type="protein sequence ID" value="KAK4528132.1"/>
    <property type="molecule type" value="Genomic_DNA"/>
</dbReference>
<dbReference type="PANTHER" id="PTHR11002:SF76">
    <property type="entry name" value="CARBONIC ANHYDRASE"/>
    <property type="match status" value="1"/>
</dbReference>